<evidence type="ECO:0000256" key="2">
    <source>
        <dbReference type="ARBA" id="ARBA00022771"/>
    </source>
</evidence>
<evidence type="ECO:0000256" key="5">
    <source>
        <dbReference type="SAM" id="MobiDB-lite"/>
    </source>
</evidence>
<dbReference type="CDD" id="cd19784">
    <property type="entry name" value="Bbox2_TRIM44"/>
    <property type="match status" value="1"/>
</dbReference>
<feature type="domain" description="B box-type" evidence="6">
    <location>
        <begin position="77"/>
        <end position="118"/>
    </location>
</feature>
<dbReference type="Gene3D" id="4.10.830.40">
    <property type="match status" value="1"/>
</dbReference>
<dbReference type="GeneTree" id="ENSGT00440000034605"/>
<evidence type="ECO:0000256" key="3">
    <source>
        <dbReference type="ARBA" id="ARBA00022833"/>
    </source>
</evidence>
<dbReference type="OrthoDB" id="9049620at2759"/>
<organism evidence="7 8">
    <name type="scientific">Leptobrachium leishanense</name>
    <name type="common">Leishan spiny toad</name>
    <dbReference type="NCBI Taxonomy" id="445787"/>
    <lineage>
        <taxon>Eukaryota</taxon>
        <taxon>Metazoa</taxon>
        <taxon>Chordata</taxon>
        <taxon>Craniata</taxon>
        <taxon>Vertebrata</taxon>
        <taxon>Euteleostomi</taxon>
        <taxon>Amphibia</taxon>
        <taxon>Batrachia</taxon>
        <taxon>Anura</taxon>
        <taxon>Pelobatoidea</taxon>
        <taxon>Megophryidae</taxon>
        <taxon>Leptobrachium</taxon>
    </lineage>
</organism>
<dbReference type="SUPFAM" id="SSF57845">
    <property type="entry name" value="B-box zinc-binding domain"/>
    <property type="match status" value="1"/>
</dbReference>
<evidence type="ECO:0000256" key="4">
    <source>
        <dbReference type="PROSITE-ProRule" id="PRU00024"/>
    </source>
</evidence>
<reference evidence="7" key="2">
    <citation type="submission" date="2025-09" db="UniProtKB">
        <authorList>
            <consortium name="Ensembl"/>
        </authorList>
    </citation>
    <scope>IDENTIFICATION</scope>
</reference>
<keyword evidence="1" id="KW-0479">Metal-binding</keyword>
<evidence type="ECO:0000313" key="7">
    <source>
        <dbReference type="Ensembl" id="ENSLLEP00000017135.1"/>
    </source>
</evidence>
<keyword evidence="8" id="KW-1185">Reference proteome</keyword>
<dbReference type="InterPro" id="IPR051051">
    <property type="entry name" value="E3_ubiq-ligase_TRIM/RNF"/>
</dbReference>
<evidence type="ECO:0000256" key="1">
    <source>
        <dbReference type="ARBA" id="ARBA00022723"/>
    </source>
</evidence>
<reference evidence="7" key="1">
    <citation type="submission" date="2025-08" db="UniProtKB">
        <authorList>
            <consortium name="Ensembl"/>
        </authorList>
    </citation>
    <scope>IDENTIFICATION</scope>
</reference>
<dbReference type="Gene3D" id="3.30.160.60">
    <property type="entry name" value="Classic Zinc Finger"/>
    <property type="match status" value="1"/>
</dbReference>
<dbReference type="SMART" id="SM00336">
    <property type="entry name" value="BBOX"/>
    <property type="match status" value="1"/>
</dbReference>
<dbReference type="GO" id="GO:0008270">
    <property type="term" value="F:zinc ion binding"/>
    <property type="evidence" value="ECO:0007669"/>
    <property type="project" value="UniProtKB-KW"/>
</dbReference>
<name>A0A8C5MN59_9ANUR</name>
<keyword evidence="2 4" id="KW-0863">Zinc-finger</keyword>
<sequence>MALAAEDASQLPFDGTCDACEPDEAKEAVEICDDCGFAYCEFHSNEHGERFGDHRVRHPSQPPPEEQASSSEEPAGDDKKKCPTHNQELTLYCKDDEKIICVLCAVTGAHRQHELITLNEAYQEIKNRKPVDLKLAMGEMVEKLKGKVADPHDIEDPALRGIASRTRFVFIISHAIQEPLSICSHSVGVVFSVINEFSGAYLMLSLRNRRCPLSVPPMAYNAESTMTSTTLAHTQRCLSPKRPD</sequence>
<proteinExistence type="predicted"/>
<accession>A0A8C5MN59</accession>
<dbReference type="PANTHER" id="PTHR25465">
    <property type="entry name" value="B-BOX DOMAIN CONTAINING"/>
    <property type="match status" value="1"/>
</dbReference>
<evidence type="ECO:0000313" key="8">
    <source>
        <dbReference type="Proteomes" id="UP000694569"/>
    </source>
</evidence>
<dbReference type="AlphaFoldDB" id="A0A8C5MN59"/>
<protein>
    <recommendedName>
        <fullName evidence="6">B box-type domain-containing protein</fullName>
    </recommendedName>
</protein>
<feature type="region of interest" description="Disordered" evidence="5">
    <location>
        <begin position="51"/>
        <end position="82"/>
    </location>
</feature>
<keyword evidence="3" id="KW-0862">Zinc</keyword>
<dbReference type="PANTHER" id="PTHR25465:SF31">
    <property type="entry name" value="RING-TYPE DOMAIN-CONTAINING PROTEIN"/>
    <property type="match status" value="1"/>
</dbReference>
<dbReference type="Ensembl" id="ENSLLET00000017788.1">
    <property type="protein sequence ID" value="ENSLLEP00000017135.1"/>
    <property type="gene ID" value="ENSLLEG00000010899.1"/>
</dbReference>
<evidence type="ECO:0000259" key="6">
    <source>
        <dbReference type="PROSITE" id="PS50119"/>
    </source>
</evidence>
<dbReference type="Proteomes" id="UP000694569">
    <property type="component" value="Unplaced"/>
</dbReference>
<dbReference type="Pfam" id="PF00643">
    <property type="entry name" value="zf-B_box"/>
    <property type="match status" value="1"/>
</dbReference>
<dbReference type="InterPro" id="IPR000315">
    <property type="entry name" value="Znf_B-box"/>
</dbReference>
<dbReference type="PROSITE" id="PS50119">
    <property type="entry name" value="ZF_BBOX"/>
    <property type="match status" value="1"/>
</dbReference>